<accession>A0A4R6SHC8</accession>
<dbReference type="Proteomes" id="UP000295444">
    <property type="component" value="Unassembled WGS sequence"/>
</dbReference>
<reference evidence="2 3" key="1">
    <citation type="submission" date="2019-03" db="EMBL/GenBank/DDBJ databases">
        <title>Genomic Encyclopedia of Type Strains, Phase IV (KMG-IV): sequencing the most valuable type-strain genomes for metagenomic binning, comparative biology and taxonomic classification.</title>
        <authorList>
            <person name="Goeker M."/>
        </authorList>
    </citation>
    <scope>NUCLEOTIDE SEQUENCE [LARGE SCALE GENOMIC DNA]</scope>
    <source>
        <strain evidence="2 3">DSM 45361</strain>
    </source>
</reference>
<comment type="caution">
    <text evidence="2">The sequence shown here is derived from an EMBL/GenBank/DDBJ whole genome shotgun (WGS) entry which is preliminary data.</text>
</comment>
<gene>
    <name evidence="2" type="ORF">EV186_102632</name>
</gene>
<name>A0A4R6SHC8_LABRH</name>
<keyword evidence="3" id="KW-1185">Reference proteome</keyword>
<sequence>MLGAVVARSVRSGPAQPSPAQGSPAQASIGRQGNRASIARSALTDHFTDQLADQAQSVVGGNEAVTGLRQRAQEAKTVAAGIVDHLPVGGAGAAGLVDAARPAALTALGGALPSALAGPAAAVADEVAAGAAEGHQVIEFASGAMPGIGGALDQVVDGGSQAFSQASAAATTQAAGLVSSATGAAQQVAGALTGAAGAVSPADLDKITAALEERLLRQLERRGGRYAGVF</sequence>
<feature type="compositionally biased region" description="Low complexity" evidence="1">
    <location>
        <begin position="12"/>
        <end position="28"/>
    </location>
</feature>
<proteinExistence type="predicted"/>
<dbReference type="EMBL" id="SNXZ01000002">
    <property type="protein sequence ID" value="TDQ00766.1"/>
    <property type="molecule type" value="Genomic_DNA"/>
</dbReference>
<dbReference type="AlphaFoldDB" id="A0A4R6SHC8"/>
<feature type="region of interest" description="Disordered" evidence="1">
    <location>
        <begin position="1"/>
        <end position="35"/>
    </location>
</feature>
<protein>
    <submittedName>
        <fullName evidence="2">Uncharacterized protein</fullName>
    </submittedName>
</protein>
<evidence type="ECO:0000313" key="2">
    <source>
        <dbReference type="EMBL" id="TDQ00766.1"/>
    </source>
</evidence>
<evidence type="ECO:0000256" key="1">
    <source>
        <dbReference type="SAM" id="MobiDB-lite"/>
    </source>
</evidence>
<evidence type="ECO:0000313" key="3">
    <source>
        <dbReference type="Proteomes" id="UP000295444"/>
    </source>
</evidence>
<dbReference type="PRINTS" id="PR00833">
    <property type="entry name" value="POAALLERGEN"/>
</dbReference>
<organism evidence="2 3">
    <name type="scientific">Labedaea rhizosphaerae</name>
    <dbReference type="NCBI Taxonomy" id="598644"/>
    <lineage>
        <taxon>Bacteria</taxon>
        <taxon>Bacillati</taxon>
        <taxon>Actinomycetota</taxon>
        <taxon>Actinomycetes</taxon>
        <taxon>Pseudonocardiales</taxon>
        <taxon>Pseudonocardiaceae</taxon>
        <taxon>Labedaea</taxon>
    </lineage>
</organism>